<feature type="domain" description="Solute-binding protein family 3/N-terminal" evidence="1">
    <location>
        <begin position="23"/>
        <end position="245"/>
    </location>
</feature>
<sequence length="249" mass="28761">MLFCLLFVPFARAEKLSIVTMLAPPLAYEQDGKVVGAMTDVVREGLRRMGLEADITITPWRRALHMTQEGEADAIFQAGKNADRQQWFHYPEEPLYAVKIIAVKRTNESILFLPDRYDYTQYTLGMVRSYYFGPHLESFLKKARFKKKELVSSPRFNFTKLAQGRIDMLITNIDTARQIISEPDFRHSLEIITGPKEVPIALDEPKAYLAFSKKNMTKKIADKFSNTLKAMKRDGTYDRILSTYYPSRK</sequence>
<dbReference type="Proteomes" id="UP001317742">
    <property type="component" value="Chromosome"/>
</dbReference>
<dbReference type="Pfam" id="PF00497">
    <property type="entry name" value="SBP_bac_3"/>
    <property type="match status" value="1"/>
</dbReference>
<dbReference type="PANTHER" id="PTHR38834">
    <property type="entry name" value="PERIPLASMIC SUBSTRATE BINDING PROTEIN FAMILY 3"/>
    <property type="match status" value="1"/>
</dbReference>
<protein>
    <submittedName>
        <fullName evidence="2">ABC transporter substrate-binding protein</fullName>
    </submittedName>
</protein>
<evidence type="ECO:0000313" key="3">
    <source>
        <dbReference type="Proteomes" id="UP001317742"/>
    </source>
</evidence>
<reference evidence="2 3" key="1">
    <citation type="submission" date="2022-08" db="EMBL/GenBank/DDBJ databases">
        <title>Genome Sequence of the sulphate-reducing bacterium, Pseudodesulfovibrio sp. SYK.</title>
        <authorList>
            <person name="Kondo R."/>
            <person name="Kataoka T."/>
        </authorList>
    </citation>
    <scope>NUCLEOTIDE SEQUENCE [LARGE SCALE GENOMIC DNA]</scope>
    <source>
        <strain evidence="2 3">SYK</strain>
    </source>
</reference>
<evidence type="ECO:0000313" key="2">
    <source>
        <dbReference type="EMBL" id="BDQ37806.1"/>
    </source>
</evidence>
<dbReference type="EMBL" id="AP026709">
    <property type="protein sequence ID" value="BDQ37806.1"/>
    <property type="molecule type" value="Genomic_DNA"/>
</dbReference>
<evidence type="ECO:0000259" key="1">
    <source>
        <dbReference type="Pfam" id="PF00497"/>
    </source>
</evidence>
<dbReference type="Gene3D" id="3.40.190.10">
    <property type="entry name" value="Periplasmic binding protein-like II"/>
    <property type="match status" value="2"/>
</dbReference>
<gene>
    <name evidence="2" type="ORF">SYK_21660</name>
</gene>
<dbReference type="InterPro" id="IPR001638">
    <property type="entry name" value="Solute-binding_3/MltF_N"/>
</dbReference>
<accession>A0ABM8B1X0</accession>
<proteinExistence type="predicted"/>
<name>A0ABM8B1X0_9BACT</name>
<keyword evidence="3" id="KW-1185">Reference proteome</keyword>
<dbReference type="SUPFAM" id="SSF53850">
    <property type="entry name" value="Periplasmic binding protein-like II"/>
    <property type="match status" value="1"/>
</dbReference>
<dbReference type="PANTHER" id="PTHR38834:SF3">
    <property type="entry name" value="SOLUTE-BINDING PROTEIN FAMILY 3_N-TERMINAL DOMAIN-CONTAINING PROTEIN"/>
    <property type="match status" value="1"/>
</dbReference>
<organism evidence="2 3">
    <name type="scientific">Pseudodesulfovibrio nedwellii</name>
    <dbReference type="NCBI Taxonomy" id="2973072"/>
    <lineage>
        <taxon>Bacteria</taxon>
        <taxon>Pseudomonadati</taxon>
        <taxon>Thermodesulfobacteriota</taxon>
        <taxon>Desulfovibrionia</taxon>
        <taxon>Desulfovibrionales</taxon>
        <taxon>Desulfovibrionaceae</taxon>
    </lineage>
</organism>